<organism evidence="1 2">
    <name type="scientific">Fusarium heterosporum</name>
    <dbReference type="NCBI Taxonomy" id="42747"/>
    <lineage>
        <taxon>Eukaryota</taxon>
        <taxon>Fungi</taxon>
        <taxon>Dikarya</taxon>
        <taxon>Ascomycota</taxon>
        <taxon>Pezizomycotina</taxon>
        <taxon>Sordariomycetes</taxon>
        <taxon>Hypocreomycetidae</taxon>
        <taxon>Hypocreales</taxon>
        <taxon>Nectriaceae</taxon>
        <taxon>Fusarium</taxon>
        <taxon>Fusarium heterosporum species complex</taxon>
    </lineage>
</organism>
<comment type="caution">
    <text evidence="1">The sequence shown here is derived from an EMBL/GenBank/DDBJ whole genome shotgun (WGS) entry which is preliminary data.</text>
</comment>
<evidence type="ECO:0000313" key="1">
    <source>
        <dbReference type="EMBL" id="KAF5657027.1"/>
    </source>
</evidence>
<sequence>MAPNPDYVYCTICGLVLDGDTVVLAGPHWPTYNDTPLDTQAPDQEIIRYTAEVDFYPGKLFLLPGREQVYLQHPYDLDGQPEEQSHNRAAKMYIGIHAACNNLANRAIESPVARISSINELWLTLERRCAGYLNHRLQKRPRPTDMNYVPPIPNDSSGQMPSLGFERYYVPYYCIEHWGDEWEGWSG</sequence>
<protein>
    <submittedName>
        <fullName evidence="1">Uncharacterized protein</fullName>
    </submittedName>
</protein>
<reference evidence="1 2" key="1">
    <citation type="submission" date="2020-05" db="EMBL/GenBank/DDBJ databases">
        <title>Identification and distribution of gene clusters putatively required for synthesis of sphingolipid metabolism inhibitors in phylogenetically diverse species of the filamentous fungus Fusarium.</title>
        <authorList>
            <person name="Kim H.-S."/>
            <person name="Busman M."/>
            <person name="Brown D.W."/>
            <person name="Divon H."/>
            <person name="Uhlig S."/>
            <person name="Proctor R.H."/>
        </authorList>
    </citation>
    <scope>NUCLEOTIDE SEQUENCE [LARGE SCALE GENOMIC DNA]</scope>
    <source>
        <strain evidence="1 2">NRRL 20693</strain>
    </source>
</reference>
<dbReference type="EMBL" id="JAAGWQ010000303">
    <property type="protein sequence ID" value="KAF5657027.1"/>
    <property type="molecule type" value="Genomic_DNA"/>
</dbReference>
<accession>A0A8H5SSS6</accession>
<proteinExistence type="predicted"/>
<evidence type="ECO:0000313" key="2">
    <source>
        <dbReference type="Proteomes" id="UP000567885"/>
    </source>
</evidence>
<keyword evidence="2" id="KW-1185">Reference proteome</keyword>
<gene>
    <name evidence="1" type="ORF">FHETE_10676</name>
</gene>
<dbReference type="OrthoDB" id="3932329at2759"/>
<name>A0A8H5SSS6_FUSHE</name>
<dbReference type="Proteomes" id="UP000567885">
    <property type="component" value="Unassembled WGS sequence"/>
</dbReference>
<dbReference type="AlphaFoldDB" id="A0A8H5SSS6"/>